<name>A0A071M4V2_9BURK</name>
<dbReference type="InterPro" id="IPR009241">
    <property type="entry name" value="HigB-like"/>
</dbReference>
<dbReference type="Pfam" id="PF05973">
    <property type="entry name" value="Gp49"/>
    <property type="match status" value="1"/>
</dbReference>
<comment type="caution">
    <text evidence="1">The sequence shown here is derived from an EMBL/GenBank/DDBJ whole genome shotgun (WGS) entry which is preliminary data.</text>
</comment>
<protein>
    <recommendedName>
        <fullName evidence="2">Type II toxin-antitoxin system RelE/ParE family toxin</fullName>
    </recommendedName>
</protein>
<accession>A0A071M4V2</accession>
<sequence length="119" mass="13276">MARQQIQVTLGVRFFRTARGNEPVREWLNALGQAERRAIGEEIKTVQLGWPLGMPLVRKMAKDLWEIRVMLPGRSARVLFTVSGGTMVLLHGFFKQSRATPPDDLAVAVARLKALAHAT</sequence>
<proteinExistence type="predicted"/>
<evidence type="ECO:0000313" key="1">
    <source>
        <dbReference type="EMBL" id="KEA55575.1"/>
    </source>
</evidence>
<organism evidence="1">
    <name type="scientific">Burkholderia cenocepacia</name>
    <dbReference type="NCBI Taxonomy" id="95486"/>
    <lineage>
        <taxon>Bacteria</taxon>
        <taxon>Pseudomonadati</taxon>
        <taxon>Pseudomonadota</taxon>
        <taxon>Betaproteobacteria</taxon>
        <taxon>Burkholderiales</taxon>
        <taxon>Burkholderiaceae</taxon>
        <taxon>Burkholderia</taxon>
        <taxon>Burkholderia cepacia complex</taxon>
    </lineage>
</organism>
<dbReference type="OrthoDB" id="3233388at2"/>
<gene>
    <name evidence="1" type="ORF">DT99_33780</name>
</gene>
<dbReference type="AlphaFoldDB" id="A0A071M4V2"/>
<reference evidence="1" key="1">
    <citation type="submission" date="2014-04" db="EMBL/GenBank/DDBJ databases">
        <title>In planta biocontrol of soil-borne Fusarium wilt of banana through a plant endophytic bacterium, Burkholderia cenocepacia 869T2.</title>
        <authorList>
            <person name="Ho Y.-N."/>
            <person name="Chiang H.-M."/>
            <person name="Chao C.-P."/>
            <person name="Su C.-C."/>
            <person name="Hsu H.-F."/>
            <person name="Guo C.-T."/>
            <person name="Hsieh J.-L."/>
            <person name="Huang C.-C."/>
        </authorList>
    </citation>
    <scope>NUCLEOTIDE SEQUENCE [LARGE SCALE GENOMIC DNA]</scope>
    <source>
        <strain evidence="1">869T2</strain>
    </source>
</reference>
<dbReference type="EMBL" id="JJOA01000056">
    <property type="protein sequence ID" value="KEA55575.1"/>
    <property type="molecule type" value="Genomic_DNA"/>
</dbReference>
<evidence type="ECO:0008006" key="2">
    <source>
        <dbReference type="Google" id="ProtNLM"/>
    </source>
</evidence>